<organism evidence="3 4">
    <name type="scientific">Treponema lecithinolyticum ATCC 700332</name>
    <dbReference type="NCBI Taxonomy" id="1321815"/>
    <lineage>
        <taxon>Bacteria</taxon>
        <taxon>Pseudomonadati</taxon>
        <taxon>Spirochaetota</taxon>
        <taxon>Spirochaetia</taxon>
        <taxon>Spirochaetales</taxon>
        <taxon>Treponemataceae</taxon>
        <taxon>Treponema</taxon>
    </lineage>
</organism>
<proteinExistence type="predicted"/>
<comment type="caution">
    <text evidence="3">The sequence shown here is derived from an EMBL/GenBank/DDBJ whole genome shotgun (WGS) entry which is preliminary data.</text>
</comment>
<feature type="coiled-coil region" evidence="1">
    <location>
        <begin position="35"/>
        <end position="84"/>
    </location>
</feature>
<name>A0ABN0NYD3_TRELE</name>
<reference evidence="3 4" key="1">
    <citation type="submission" date="2013-08" db="EMBL/GenBank/DDBJ databases">
        <authorList>
            <person name="Weinstock G."/>
            <person name="Sodergren E."/>
            <person name="Wylie T."/>
            <person name="Fulton L."/>
            <person name="Fulton R."/>
            <person name="Fronick C."/>
            <person name="O'Laughlin M."/>
            <person name="Godfrey J."/>
            <person name="Miner T."/>
            <person name="Herter B."/>
            <person name="Appelbaum E."/>
            <person name="Cordes M."/>
            <person name="Lek S."/>
            <person name="Wollam A."/>
            <person name="Pepin K.H."/>
            <person name="Palsikar V.B."/>
            <person name="Mitreva M."/>
            <person name="Wilson R.K."/>
        </authorList>
    </citation>
    <scope>NUCLEOTIDE SEQUENCE [LARGE SCALE GENOMIC DNA]</scope>
    <source>
        <strain evidence="3 4">ATCC 700332</strain>
    </source>
</reference>
<keyword evidence="2" id="KW-0812">Transmembrane</keyword>
<protein>
    <submittedName>
        <fullName evidence="3">Uncharacterized protein</fullName>
    </submittedName>
</protein>
<keyword evidence="2" id="KW-0472">Membrane</keyword>
<feature type="transmembrane region" description="Helical" evidence="2">
    <location>
        <begin position="6"/>
        <end position="25"/>
    </location>
</feature>
<evidence type="ECO:0000313" key="3">
    <source>
        <dbReference type="EMBL" id="ERJ92629.1"/>
    </source>
</evidence>
<accession>A0ABN0NYD3</accession>
<dbReference type="Proteomes" id="UP000016649">
    <property type="component" value="Unassembled WGS sequence"/>
</dbReference>
<sequence length="220" mass="25002">MAEAVLLILITLVNLALWLVFFIRFKKTFSPHVLLGDLKAEVDKLLIEINRTADQDITLVDSRIRDLKALIEEADHRLLLLERTENSRHRERRIMEKLAPSAVSENARLRDKKADTDSAVQLSIDFESYRVPHSEADEPINLSSLENVLSSDKTAPLRQAPDEPQIVYSADAANADSRQNVPLKDRVVRMYAEGFSADIICERLKLSLTEVQLIIDLFAR</sequence>
<evidence type="ECO:0000256" key="1">
    <source>
        <dbReference type="SAM" id="Coils"/>
    </source>
</evidence>
<gene>
    <name evidence="3" type="ORF">HMPREF9193_01387</name>
</gene>
<dbReference type="EMBL" id="AWVH01000033">
    <property type="protein sequence ID" value="ERJ92629.1"/>
    <property type="molecule type" value="Genomic_DNA"/>
</dbReference>
<keyword evidence="4" id="KW-1185">Reference proteome</keyword>
<dbReference type="RefSeq" id="WP_021687592.1">
    <property type="nucleotide sequence ID" value="NZ_KI260567.1"/>
</dbReference>
<keyword evidence="2" id="KW-1133">Transmembrane helix</keyword>
<keyword evidence="1" id="KW-0175">Coiled coil</keyword>
<evidence type="ECO:0000256" key="2">
    <source>
        <dbReference type="SAM" id="Phobius"/>
    </source>
</evidence>
<evidence type="ECO:0000313" key="4">
    <source>
        <dbReference type="Proteomes" id="UP000016649"/>
    </source>
</evidence>